<comment type="caution">
    <text evidence="1">The sequence shown here is derived from an EMBL/GenBank/DDBJ whole genome shotgun (WGS) entry which is preliminary data.</text>
</comment>
<proteinExistence type="predicted"/>
<dbReference type="EMBL" id="JAYFSI010000009">
    <property type="protein sequence ID" value="MEA5364582.1"/>
    <property type="molecule type" value="Genomic_DNA"/>
</dbReference>
<dbReference type="Proteomes" id="UP001304298">
    <property type="component" value="Unassembled WGS sequence"/>
</dbReference>
<accession>A0ABU5RE80</accession>
<sequence>MTEDGAPIRPAGRWVSVRLQHRHVSFDDAFEPDEPLPDGDCADEASVSYSGIVIASYDEGTKIAERWIPLGVDPSEADDEELIEQLREALLWQAGRPPQEASGE</sequence>
<name>A0ABU5RE80_9PSEU</name>
<organism evidence="1 2">
    <name type="scientific">Amycolatopsis heterodermiae</name>
    <dbReference type="NCBI Taxonomy" id="3110235"/>
    <lineage>
        <taxon>Bacteria</taxon>
        <taxon>Bacillati</taxon>
        <taxon>Actinomycetota</taxon>
        <taxon>Actinomycetes</taxon>
        <taxon>Pseudonocardiales</taxon>
        <taxon>Pseudonocardiaceae</taxon>
        <taxon>Amycolatopsis</taxon>
    </lineage>
</organism>
<protein>
    <submittedName>
        <fullName evidence="1">Uncharacterized protein</fullName>
    </submittedName>
</protein>
<gene>
    <name evidence="1" type="ORF">VA596_33980</name>
</gene>
<reference evidence="1 2" key="1">
    <citation type="submission" date="2023-12" db="EMBL/GenBank/DDBJ databases">
        <title>Amycolatopsis sp. V23-08.</title>
        <authorList>
            <person name="Somphong A."/>
        </authorList>
    </citation>
    <scope>NUCLEOTIDE SEQUENCE [LARGE SCALE GENOMIC DNA]</scope>
    <source>
        <strain evidence="1 2">V23-08</strain>
    </source>
</reference>
<evidence type="ECO:0000313" key="1">
    <source>
        <dbReference type="EMBL" id="MEA5364582.1"/>
    </source>
</evidence>
<dbReference type="RefSeq" id="WP_323332457.1">
    <property type="nucleotide sequence ID" value="NZ_JAYFSI010000009.1"/>
</dbReference>
<evidence type="ECO:0000313" key="2">
    <source>
        <dbReference type="Proteomes" id="UP001304298"/>
    </source>
</evidence>
<keyword evidence="2" id="KW-1185">Reference proteome</keyword>